<dbReference type="Proteomes" id="UP000033140">
    <property type="component" value="Unassembled WGS sequence"/>
</dbReference>
<accession>A0A0E9NPK2</accession>
<comment type="caution">
    <text evidence="1">The sequence shown here is derived from an EMBL/GenBank/DDBJ whole genome shotgun (WGS) entry which is preliminary data.</text>
</comment>
<protein>
    <recommendedName>
        <fullName evidence="3">PD-(D/E)XK endonuclease-like domain-containing protein</fullName>
    </recommendedName>
</protein>
<keyword evidence="2" id="KW-1185">Reference proteome</keyword>
<dbReference type="STRING" id="698492.A0A0E9NPK2"/>
<gene>
    <name evidence="1" type="ORF">G7K_5857-t1</name>
</gene>
<proteinExistence type="predicted"/>
<sequence>MSLGDSSSLANVANSLQSLYVTKLVSLPRNRYNWLTEEYFTEGMRSLRHHLGDQTRYEVRIQDRVPAGDQDQPVRGRVDAIDYNTVFELKWTDTLRTEHVLQLATYALLDTKGKPGRKYKLLHVPTGQLIEIKPLAEHKGKEKFLKVVQEVLKQKLRVRDNGLGFTDEQFVKELKQRFPGGDGERYVSEVFGYEAE</sequence>
<evidence type="ECO:0008006" key="3">
    <source>
        <dbReference type="Google" id="ProtNLM"/>
    </source>
</evidence>
<dbReference type="EMBL" id="BACD03000052">
    <property type="protein sequence ID" value="GAO51764.1"/>
    <property type="molecule type" value="Genomic_DNA"/>
</dbReference>
<reference evidence="1 2" key="3">
    <citation type="journal article" date="2015" name="Genome Announc.">
        <title>Draft Genome Sequence of the Archiascomycetous Yeast Saitoella complicata.</title>
        <authorList>
            <person name="Yamauchi K."/>
            <person name="Kondo S."/>
            <person name="Hamamoto M."/>
            <person name="Takahashi Y."/>
            <person name="Ogura Y."/>
            <person name="Hayashi T."/>
            <person name="Nishida H."/>
        </authorList>
    </citation>
    <scope>NUCLEOTIDE SEQUENCE [LARGE SCALE GENOMIC DNA]</scope>
    <source>
        <strain evidence="1 2">NRRL Y-17804</strain>
    </source>
</reference>
<reference evidence="1 2" key="2">
    <citation type="journal article" date="2014" name="J. Gen. Appl. Microbiol.">
        <title>The early diverging ascomycetous budding yeast Saitoella complicata has three histone deacetylases belonging to the Clr6, Hos2, and Rpd3 lineages.</title>
        <authorList>
            <person name="Nishida H."/>
            <person name="Matsumoto T."/>
            <person name="Kondo S."/>
            <person name="Hamamoto M."/>
            <person name="Yoshikawa H."/>
        </authorList>
    </citation>
    <scope>NUCLEOTIDE SEQUENCE [LARGE SCALE GENOMIC DNA]</scope>
    <source>
        <strain evidence="1 2">NRRL Y-17804</strain>
    </source>
</reference>
<organism evidence="1 2">
    <name type="scientific">Saitoella complicata (strain BCRC 22490 / CBS 7301 / JCM 7358 / NBRC 10748 / NRRL Y-17804)</name>
    <dbReference type="NCBI Taxonomy" id="698492"/>
    <lineage>
        <taxon>Eukaryota</taxon>
        <taxon>Fungi</taxon>
        <taxon>Dikarya</taxon>
        <taxon>Ascomycota</taxon>
        <taxon>Taphrinomycotina</taxon>
        <taxon>Taphrinomycotina incertae sedis</taxon>
        <taxon>Saitoella</taxon>
    </lineage>
</organism>
<reference evidence="1 2" key="1">
    <citation type="journal article" date="2011" name="J. Gen. Appl. Microbiol.">
        <title>Draft genome sequencing of the enigmatic yeast Saitoella complicata.</title>
        <authorList>
            <person name="Nishida H."/>
            <person name="Hamamoto M."/>
            <person name="Sugiyama J."/>
        </authorList>
    </citation>
    <scope>NUCLEOTIDE SEQUENCE [LARGE SCALE GENOMIC DNA]</scope>
    <source>
        <strain evidence="1 2">NRRL Y-17804</strain>
    </source>
</reference>
<evidence type="ECO:0000313" key="1">
    <source>
        <dbReference type="EMBL" id="GAO51764.1"/>
    </source>
</evidence>
<dbReference type="InterPro" id="IPR011604">
    <property type="entry name" value="PDDEXK-like_dom_sf"/>
</dbReference>
<name>A0A0E9NPK2_SAICN</name>
<dbReference type="AlphaFoldDB" id="A0A0E9NPK2"/>
<dbReference type="Gene3D" id="3.90.320.10">
    <property type="match status" value="1"/>
</dbReference>
<evidence type="ECO:0000313" key="2">
    <source>
        <dbReference type="Proteomes" id="UP000033140"/>
    </source>
</evidence>